<dbReference type="Gene3D" id="3.40.50.300">
    <property type="entry name" value="P-loop containing nucleotide triphosphate hydrolases"/>
    <property type="match status" value="1"/>
</dbReference>
<dbReference type="Pfam" id="PF06745">
    <property type="entry name" value="ATPase"/>
    <property type="match status" value="1"/>
</dbReference>
<dbReference type="AlphaFoldDB" id="A0A650F5D0"/>
<sequence length="224" mass="24444">MEKKELLDLSPIRFFDKVVEGGLKAGELGLITAKKGLGKTSLLVQFGMDALISDKPLVHVSFDQHSSNVISWYSSVFSEIAKKKNISNVSELRDEVMRERTILNFNQESFSLPKVINTIGALKTGGIDVQALVIDGLDLDKISTSDIASVADFAKQDKITVWFSDTKESGKLLDSARAEIIPYFAIVAHIESAGGNIKLNVLKAHSSENVGSVNLDSKTMLMTK</sequence>
<name>A0A650F5D0_9SPIO</name>
<gene>
    <name evidence="2" type="ORF">Unknown280_0970</name>
</gene>
<feature type="domain" description="KaiC-like" evidence="1">
    <location>
        <begin position="12"/>
        <end position="128"/>
    </location>
</feature>
<organism evidence="2">
    <name type="scientific">uncultured Spirochaetaceae bacterium</name>
    <dbReference type="NCBI Taxonomy" id="201186"/>
    <lineage>
        <taxon>Bacteria</taxon>
        <taxon>Pseudomonadati</taxon>
        <taxon>Spirochaetota</taxon>
        <taxon>Spirochaetia</taxon>
        <taxon>Spirochaetales</taxon>
        <taxon>Spirochaetaceae</taxon>
        <taxon>environmental samples</taxon>
    </lineage>
</organism>
<dbReference type="InterPro" id="IPR027417">
    <property type="entry name" value="P-loop_NTPase"/>
</dbReference>
<dbReference type="InterPro" id="IPR014774">
    <property type="entry name" value="KaiC-like_dom"/>
</dbReference>
<protein>
    <recommendedName>
        <fullName evidence="1">KaiC-like domain-containing protein</fullName>
    </recommendedName>
</protein>
<evidence type="ECO:0000313" key="2">
    <source>
        <dbReference type="EMBL" id="QGT51405.1"/>
    </source>
</evidence>
<reference evidence="2" key="1">
    <citation type="journal article" date="2020" name="J. ISSAAS">
        <title>Lactobacilli and other gastrointestinal microbiota of Peromyscus leucopus, reservoir host for agents of Lyme disease and other zoonoses in North America.</title>
        <authorList>
            <person name="Milovic A."/>
            <person name="Bassam K."/>
            <person name="Shao H."/>
            <person name="Chatzistamou I."/>
            <person name="Tufts D.M."/>
            <person name="Diuk-Wasser M."/>
            <person name="Barbour A.G."/>
        </authorList>
    </citation>
    <scope>NUCLEOTIDE SEQUENCE</scope>
    <source>
        <strain evidence="2">LL50</strain>
    </source>
</reference>
<dbReference type="EMBL" id="MN577574">
    <property type="protein sequence ID" value="QGT51405.1"/>
    <property type="molecule type" value="Genomic_DNA"/>
</dbReference>
<dbReference type="SUPFAM" id="SSF52540">
    <property type="entry name" value="P-loop containing nucleoside triphosphate hydrolases"/>
    <property type="match status" value="1"/>
</dbReference>
<proteinExistence type="predicted"/>
<evidence type="ECO:0000259" key="1">
    <source>
        <dbReference type="Pfam" id="PF06745"/>
    </source>
</evidence>
<accession>A0A650F5D0</accession>